<name>A0A6S7KRP3_PARCT</name>
<reference evidence="2" key="1">
    <citation type="submission" date="2020-04" db="EMBL/GenBank/DDBJ databases">
        <authorList>
            <person name="Alioto T."/>
            <person name="Alioto T."/>
            <person name="Gomez Garrido J."/>
        </authorList>
    </citation>
    <scope>NUCLEOTIDE SEQUENCE</scope>
    <source>
        <strain evidence="2">A484AB</strain>
    </source>
</reference>
<dbReference type="InterPro" id="IPR042427">
    <property type="entry name" value="ZFYV1"/>
</dbReference>
<dbReference type="PANTHER" id="PTHR46624:SF4">
    <property type="entry name" value="FYVE-TYPE DOMAIN-CONTAINING PROTEIN"/>
    <property type="match status" value="1"/>
</dbReference>
<dbReference type="Pfam" id="PF01363">
    <property type="entry name" value="FYVE"/>
    <property type="match status" value="2"/>
</dbReference>
<accession>A0A6S7KRP3</accession>
<dbReference type="PANTHER" id="PTHR46624">
    <property type="entry name" value="AGAP002036-PA"/>
    <property type="match status" value="1"/>
</dbReference>
<dbReference type="GO" id="GO:0032266">
    <property type="term" value="F:phosphatidylinositol-3-phosphate binding"/>
    <property type="evidence" value="ECO:0007669"/>
    <property type="project" value="TreeGrafter"/>
</dbReference>
<feature type="region of interest" description="Disordered" evidence="1">
    <location>
        <begin position="1"/>
        <end position="23"/>
    </location>
</feature>
<dbReference type="Gene3D" id="3.30.40.10">
    <property type="entry name" value="Zinc/RING finger domain, C3HC4 (zinc finger)"/>
    <property type="match status" value="2"/>
</dbReference>
<proteinExistence type="predicted"/>
<dbReference type="InterPro" id="IPR000306">
    <property type="entry name" value="Znf_FYVE"/>
</dbReference>
<dbReference type="SMART" id="SM00064">
    <property type="entry name" value="FYVE"/>
    <property type="match status" value="2"/>
</dbReference>
<dbReference type="InterPro" id="IPR027417">
    <property type="entry name" value="P-loop_NTPase"/>
</dbReference>
<dbReference type="AlphaFoldDB" id="A0A6S7KRP3"/>
<comment type="caution">
    <text evidence="2">The sequence shown here is derived from an EMBL/GenBank/DDBJ whole genome shotgun (WGS) entry which is preliminary data.</text>
</comment>
<dbReference type="Gene3D" id="3.40.50.300">
    <property type="entry name" value="P-loop containing nucleotide triphosphate hydrolases"/>
    <property type="match status" value="1"/>
</dbReference>
<dbReference type="GO" id="GO:0005547">
    <property type="term" value="F:phosphatidylinositol-3,4,5-trisphosphate binding"/>
    <property type="evidence" value="ECO:0007669"/>
    <property type="project" value="TreeGrafter"/>
</dbReference>
<organism evidence="2 3">
    <name type="scientific">Paramuricea clavata</name>
    <name type="common">Red gorgonian</name>
    <name type="synonym">Violescent sea-whip</name>
    <dbReference type="NCBI Taxonomy" id="317549"/>
    <lineage>
        <taxon>Eukaryota</taxon>
        <taxon>Metazoa</taxon>
        <taxon>Cnidaria</taxon>
        <taxon>Anthozoa</taxon>
        <taxon>Octocorallia</taxon>
        <taxon>Malacalcyonacea</taxon>
        <taxon>Plexauridae</taxon>
        <taxon>Paramuricea</taxon>
    </lineage>
</organism>
<dbReference type="Proteomes" id="UP001152795">
    <property type="component" value="Unassembled WGS sequence"/>
</dbReference>
<dbReference type="InterPro" id="IPR011011">
    <property type="entry name" value="Znf_FYVE_PHD"/>
</dbReference>
<dbReference type="GO" id="GO:0043325">
    <property type="term" value="F:phosphatidylinositol-3,4-bisphosphate binding"/>
    <property type="evidence" value="ECO:0007669"/>
    <property type="project" value="TreeGrafter"/>
</dbReference>
<evidence type="ECO:0000256" key="1">
    <source>
        <dbReference type="SAM" id="MobiDB-lite"/>
    </source>
</evidence>
<dbReference type="PROSITE" id="PS50178">
    <property type="entry name" value="ZF_FYVE"/>
    <property type="match status" value="2"/>
</dbReference>
<dbReference type="CDD" id="cd15734">
    <property type="entry name" value="FYVE_ZFYV1"/>
    <property type="match status" value="1"/>
</dbReference>
<dbReference type="EMBL" id="CACRXK020012303">
    <property type="protein sequence ID" value="CAB4023078.1"/>
    <property type="molecule type" value="Genomic_DNA"/>
</dbReference>
<dbReference type="GO" id="GO:0005811">
    <property type="term" value="C:lipid droplet"/>
    <property type="evidence" value="ECO:0007669"/>
    <property type="project" value="TreeGrafter"/>
</dbReference>
<protein>
    <submittedName>
        <fullName evidence="2">Zinc finger FYVE domain-containing 1-like</fullName>
    </submittedName>
</protein>
<sequence>MMELLNESREVEMKEKTMTVDTSSIDNERKRGILLIDINHEKMQVENKEDFVRKLACPEDETLKVVSIFGNTGDGKSHTLNHAFFSGEEVFATSTSQTSCTVGIWAAYNEDNHLLIVDSEGLLSTSNNSHQRKRLLMKILAISDVIIYRTKAERLHSDMFSFLGDASKAYLKHFSPELKAAIERGQLNLPLCSLGPSVVIFHETHRTDVLGTQSDDLGESKSADEILKERFADVGRDPQAFSSIKYVGTKTLSDNTNFQQLFQTVIELTNDTSVRSRRPIGVIYDVLNHLNEKFKGEIENVVPDTFPDSYFTCWTHCQCCRTRCEGTMNHSHDGTAHKSEKSCLYVAQFDNRYFTCNACYQRGKENLVIANTYAAGDGSLKGLATYAWSGYVLECAECGVIYRSRKYWYGNTDPEKTVVRTQLKHIWEGEHYGDVNHTGRRVLDGLNLVKQTVDVVSEVPSRYIKDLVSDAIAPGYWVPNSEIKECHSCQHIFTTSERKHHCRACGQGFCHDCSDYIMPVPDKGWGSAPVKVCETCVQERKTSENSVGVEGEVVVVDMSALNDALDEEDQNSGKDDLRARKVGEVLHNSVSKLALVVDFPREIINNVARPSYWTADADIVTCSCCDHKFRIIDSKHHCRACGQGVCGKCSSKKRAVPARGWDYPVRVCDKCVEEMS</sequence>
<dbReference type="OrthoDB" id="68108at2759"/>
<dbReference type="GO" id="GO:0140042">
    <property type="term" value="P:lipid droplet formation"/>
    <property type="evidence" value="ECO:0007669"/>
    <property type="project" value="TreeGrafter"/>
</dbReference>
<dbReference type="InterPro" id="IPR017455">
    <property type="entry name" value="Znf_FYVE-rel"/>
</dbReference>
<evidence type="ECO:0000313" key="2">
    <source>
        <dbReference type="EMBL" id="CAB4023078.1"/>
    </source>
</evidence>
<dbReference type="GO" id="GO:0005545">
    <property type="term" value="F:1-phosphatidylinositol binding"/>
    <property type="evidence" value="ECO:0007669"/>
    <property type="project" value="TreeGrafter"/>
</dbReference>
<dbReference type="SUPFAM" id="SSF52540">
    <property type="entry name" value="P-loop containing nucleoside triphosphate hydrolases"/>
    <property type="match status" value="1"/>
</dbReference>
<keyword evidence="3" id="KW-1185">Reference proteome</keyword>
<dbReference type="SUPFAM" id="SSF57903">
    <property type="entry name" value="FYVE/PHD zinc finger"/>
    <property type="match status" value="2"/>
</dbReference>
<gene>
    <name evidence="2" type="ORF">PACLA_8A083213</name>
</gene>
<dbReference type="GO" id="GO:0046872">
    <property type="term" value="F:metal ion binding"/>
    <property type="evidence" value="ECO:0007669"/>
    <property type="project" value="InterPro"/>
</dbReference>
<evidence type="ECO:0000313" key="3">
    <source>
        <dbReference type="Proteomes" id="UP001152795"/>
    </source>
</evidence>
<dbReference type="InterPro" id="IPR013083">
    <property type="entry name" value="Znf_RING/FYVE/PHD"/>
</dbReference>
<feature type="compositionally biased region" description="Basic and acidic residues" evidence="1">
    <location>
        <begin position="1"/>
        <end position="18"/>
    </location>
</feature>